<keyword evidence="1" id="KW-0472">Membrane</keyword>
<dbReference type="RefSeq" id="WP_094722411.1">
    <property type="nucleotide sequence ID" value="NZ_MWWS01000004.1"/>
</dbReference>
<keyword evidence="1" id="KW-1133">Transmembrane helix</keyword>
<proteinExistence type="predicted"/>
<sequence>MWKKRTQTDYGWQRAHQKPEENPDKQFVKLVAARTKWWRVIRIIEFILVIYLVGAIVNQPTAPKPIVPDFNPTGKQAAYASVETWLTHGDPLGEGAHIVSWDGSQPYTLSDGHTQANVRTHNLTVENKKNRWWKVHVTVTDNGIPVAGVSANPLPPISQSQPDTTLSWADTLNDLQPSAALQTLVTQWGQAWMSTDPDRLKVVVSDPDANATYQPLMLGSAQSTTIDHGAYLKRGKINREGNTSDTAVLRVSVTLHEKAETQAPTKFVYDLLVSNPDGTPHVLAWGAPGQGPTLPEYANRWHDALMDANALNINEDGKDKS</sequence>
<dbReference type="AlphaFoldDB" id="A0A261ESN3"/>
<dbReference type="EMBL" id="MWWS01000004">
    <property type="protein sequence ID" value="OZG49845.1"/>
    <property type="molecule type" value="Genomic_DNA"/>
</dbReference>
<evidence type="ECO:0000313" key="3">
    <source>
        <dbReference type="Proteomes" id="UP000216004"/>
    </source>
</evidence>
<name>A0A261ESN3_9BIFI</name>
<evidence type="ECO:0000256" key="1">
    <source>
        <dbReference type="SAM" id="Phobius"/>
    </source>
</evidence>
<accession>A0A261ESN3</accession>
<evidence type="ECO:0000313" key="2">
    <source>
        <dbReference type="EMBL" id="OZG49845.1"/>
    </source>
</evidence>
<dbReference type="OrthoDB" id="5126438at2"/>
<dbReference type="Proteomes" id="UP000216004">
    <property type="component" value="Unassembled WGS sequence"/>
</dbReference>
<comment type="caution">
    <text evidence="2">The sequence shown here is derived from an EMBL/GenBank/DDBJ whole genome shotgun (WGS) entry which is preliminary data.</text>
</comment>
<protein>
    <submittedName>
        <fullName evidence="2">Uncharacterized protein</fullName>
    </submittedName>
</protein>
<feature type="transmembrane region" description="Helical" evidence="1">
    <location>
        <begin position="37"/>
        <end position="57"/>
    </location>
</feature>
<organism evidence="2 3">
    <name type="scientific">Bombiscardovia coagulans</name>
    <dbReference type="NCBI Taxonomy" id="686666"/>
    <lineage>
        <taxon>Bacteria</taxon>
        <taxon>Bacillati</taxon>
        <taxon>Actinomycetota</taxon>
        <taxon>Actinomycetes</taxon>
        <taxon>Bifidobacteriales</taxon>
        <taxon>Bifidobacteriaceae</taxon>
        <taxon>Bombiscardovia</taxon>
    </lineage>
</organism>
<keyword evidence="3" id="KW-1185">Reference proteome</keyword>
<keyword evidence="1" id="KW-0812">Transmembrane</keyword>
<reference evidence="2 3" key="1">
    <citation type="journal article" date="2017" name="BMC Genomics">
        <title>Comparative genomic and phylogenomic analyses of the Bifidobacteriaceae family.</title>
        <authorList>
            <person name="Lugli G.A."/>
            <person name="Milani C."/>
            <person name="Turroni F."/>
            <person name="Duranti S."/>
            <person name="Mancabelli L."/>
            <person name="Mangifesta M."/>
            <person name="Ferrario C."/>
            <person name="Modesto M."/>
            <person name="Mattarelli P."/>
            <person name="Jiri K."/>
            <person name="van Sinderen D."/>
            <person name="Ventura M."/>
        </authorList>
    </citation>
    <scope>NUCLEOTIDE SEQUENCE [LARGE SCALE GENOMIC DNA]</scope>
    <source>
        <strain evidence="2 3">DSM 22924</strain>
    </source>
</reference>
<gene>
    <name evidence="2" type="ORF">BOCO_0362</name>
</gene>